<sequence>MKMAFEENLIQKTHYTTFVLDNEKRHPIRVLGDLFFAEQKKELSDLSMIRFAQGEAYYQCQDYEAAIFKWENVHNELEPWAKKNMADAYFELDLYDTAANIYQTIKTDSLTLNMEITLQLFGVYLAQGKYSDAHQSILNAVNLNPDYPNVTKVARAFFENQEDWNHAIELATNEAIRTKSNNWFHTLNSYINEGYVKFHDPSFFAPLLTVLVRDNYSQFERTVAGLWSNFQNQNSFLSWLHLVNQVIIEAEYDFLEENSSISTLYKNSFLELLDGKYDLQELEHIVPMLLISWQKVSNSKNALFVSAAILAWNDNVSETVSSEIVEKAEIDLSKVNHNEDIFQECVNIIQSISHWAHSNQLEVEQSIEWLIHDESMDQHERTTTLLSAIRKTISSLLDQREQTTLMLSESIHTDSDILARMQGSVHQLQDLEEEKVHVIEDAYHNIKEEIKADLLKTIPKLIRESSEIITEDSDFKNIHFDLNNEMNERIHQYLNNTIIPIFIRSLEDWISFSQIELSKCQDHITEWALGFNSILGEEKLSLQCDFQIIEDWKRDIDRMTSTFHIEKENILLRRTPSQVLLKGAGKLLGVIPKNNSILANTYKSYIQNDTYQETADSIISNFFRQFELLEKAIGRDIHIFFRHPLSILQQTVEEMDGKVEINKAELAKIKSNPELFRNRLTLYEVRLRLYEWINYSKPIDRESADKF</sequence>
<organism evidence="2 3">
    <name type="scientific">Lederbergia citrisecunda</name>
    <dbReference type="NCBI Taxonomy" id="2833583"/>
    <lineage>
        <taxon>Bacteria</taxon>
        <taxon>Bacillati</taxon>
        <taxon>Bacillota</taxon>
        <taxon>Bacilli</taxon>
        <taxon>Bacillales</taxon>
        <taxon>Bacillaceae</taxon>
        <taxon>Lederbergia</taxon>
    </lineage>
</organism>
<dbReference type="PANTHER" id="PTHR43681:SF1">
    <property type="entry name" value="SARCALUMENIN"/>
    <property type="match status" value="1"/>
</dbReference>
<dbReference type="AlphaFoldDB" id="A0A942TLL8"/>
<dbReference type="InterPro" id="IPR011990">
    <property type="entry name" value="TPR-like_helical_dom_sf"/>
</dbReference>
<keyword evidence="1" id="KW-0802">TPR repeat</keyword>
<dbReference type="PANTHER" id="PTHR43681">
    <property type="entry name" value="TRANSMEMBRANE GTPASE FZO"/>
    <property type="match status" value="1"/>
</dbReference>
<evidence type="ECO:0000313" key="2">
    <source>
        <dbReference type="EMBL" id="MBS4198247.1"/>
    </source>
</evidence>
<evidence type="ECO:0000313" key="3">
    <source>
        <dbReference type="Proteomes" id="UP000682713"/>
    </source>
</evidence>
<feature type="repeat" description="TPR" evidence="1">
    <location>
        <begin position="114"/>
        <end position="147"/>
    </location>
</feature>
<name>A0A942TLL8_9BACI</name>
<dbReference type="Proteomes" id="UP000682713">
    <property type="component" value="Unassembled WGS sequence"/>
</dbReference>
<dbReference type="SUPFAM" id="SSF48452">
    <property type="entry name" value="TPR-like"/>
    <property type="match status" value="1"/>
</dbReference>
<keyword evidence="3" id="KW-1185">Reference proteome</keyword>
<proteinExistence type="predicted"/>
<dbReference type="Gene3D" id="1.25.40.10">
    <property type="entry name" value="Tetratricopeptide repeat domain"/>
    <property type="match status" value="1"/>
</dbReference>
<reference evidence="2 3" key="1">
    <citation type="submission" date="2021-05" db="EMBL/GenBank/DDBJ databases">
        <title>Novel Bacillus species.</title>
        <authorList>
            <person name="Liu G."/>
        </authorList>
    </citation>
    <scope>NUCLEOTIDE SEQUENCE [LARGE SCALE GENOMIC DNA]</scope>
    <source>
        <strain evidence="2 3">FJAT-49732</strain>
    </source>
</reference>
<comment type="caution">
    <text evidence="2">The sequence shown here is derived from an EMBL/GenBank/DDBJ whole genome shotgun (WGS) entry which is preliminary data.</text>
</comment>
<dbReference type="RefSeq" id="WP_213109025.1">
    <property type="nucleotide sequence ID" value="NZ_JAGYPJ010000001.1"/>
</dbReference>
<dbReference type="InterPro" id="IPR019734">
    <property type="entry name" value="TPR_rpt"/>
</dbReference>
<dbReference type="EMBL" id="JAGYPJ010000001">
    <property type="protein sequence ID" value="MBS4198247.1"/>
    <property type="molecule type" value="Genomic_DNA"/>
</dbReference>
<evidence type="ECO:0000256" key="1">
    <source>
        <dbReference type="PROSITE-ProRule" id="PRU00339"/>
    </source>
</evidence>
<dbReference type="PROSITE" id="PS50005">
    <property type="entry name" value="TPR"/>
    <property type="match status" value="1"/>
</dbReference>
<accession>A0A942TLL8</accession>
<protein>
    <submittedName>
        <fullName evidence="2">Uncharacterized protein</fullName>
    </submittedName>
</protein>
<dbReference type="InterPro" id="IPR051943">
    <property type="entry name" value="TRAFAC_Dynamin-like_GTPase"/>
</dbReference>
<gene>
    <name evidence="2" type="ORF">KHA93_01050</name>
</gene>